<comment type="caution">
    <text evidence="3">The sequence shown here is derived from an EMBL/GenBank/DDBJ whole genome shotgun (WGS) entry which is preliminary data.</text>
</comment>
<dbReference type="InterPro" id="IPR027417">
    <property type="entry name" value="P-loop_NTPase"/>
</dbReference>
<evidence type="ECO:0000313" key="3">
    <source>
        <dbReference type="EMBL" id="PWA70116.1"/>
    </source>
</evidence>
<dbReference type="Gene3D" id="3.40.50.300">
    <property type="entry name" value="P-loop containing nucleotide triphosphate hydrolases"/>
    <property type="match status" value="1"/>
</dbReference>
<protein>
    <submittedName>
        <fullName evidence="3">ATPase family AAA domain-containing protein FIGL1</fullName>
    </submittedName>
</protein>
<reference evidence="3 4" key="1">
    <citation type="journal article" date="2018" name="Mol. Plant">
        <title>The genome of Artemisia annua provides insight into the evolution of Asteraceae family and artemisinin biosynthesis.</title>
        <authorList>
            <person name="Shen Q."/>
            <person name="Zhang L."/>
            <person name="Liao Z."/>
            <person name="Wang S."/>
            <person name="Yan T."/>
            <person name="Shi P."/>
            <person name="Liu M."/>
            <person name="Fu X."/>
            <person name="Pan Q."/>
            <person name="Wang Y."/>
            <person name="Lv Z."/>
            <person name="Lu X."/>
            <person name="Zhang F."/>
            <person name="Jiang W."/>
            <person name="Ma Y."/>
            <person name="Chen M."/>
            <person name="Hao X."/>
            <person name="Li L."/>
            <person name="Tang Y."/>
            <person name="Lv G."/>
            <person name="Zhou Y."/>
            <person name="Sun X."/>
            <person name="Brodelius P.E."/>
            <person name="Rose J.K.C."/>
            <person name="Tang K."/>
        </authorList>
    </citation>
    <scope>NUCLEOTIDE SEQUENCE [LARGE SCALE GENOMIC DNA]</scope>
    <source>
        <strain evidence="4">cv. Huhao1</strain>
        <tissue evidence="3">Leaf</tissue>
    </source>
</reference>
<sequence>MNMNEAATGGPSIIRVPSGASPLSAPDSSAHSQGHQVPTRVNVITHPICSHSIPMSPGDSHTTPNLGTREPNVQSGTSQIPGMQGHQSSRASAVPPPASHPPPSRHSGPPNEYKAFGAGECVCSTFMPVSGMKRGLAILHVAQGLCIINVAVEAGFSYSQPRNIHPRLVQRGLLQRELVQSGLVQRRLVPILLRFGLDKLRGPDGELHQKLRLSLKHIKRISNEIMDRDLIVCWDDITGLHQAKQCVNEMVIWPLLRPDIFKGCQSPGRGLLLFGPPRKSKDEHEEVRRLKTQFLPEMEGCDSGNDQVLLIGDP</sequence>
<name>A0A2U1N9G1_ARTAN</name>
<feature type="compositionally biased region" description="Polar residues" evidence="2">
    <location>
        <begin position="59"/>
        <end position="87"/>
    </location>
</feature>
<dbReference type="GO" id="GO:0016887">
    <property type="term" value="F:ATP hydrolysis activity"/>
    <property type="evidence" value="ECO:0007669"/>
    <property type="project" value="TreeGrafter"/>
</dbReference>
<evidence type="ECO:0000256" key="1">
    <source>
        <dbReference type="ARBA" id="ARBA00006914"/>
    </source>
</evidence>
<evidence type="ECO:0000313" key="4">
    <source>
        <dbReference type="Proteomes" id="UP000245207"/>
    </source>
</evidence>
<comment type="similarity">
    <text evidence="1">Belongs to the AAA ATPase family.</text>
</comment>
<feature type="region of interest" description="Disordered" evidence="2">
    <location>
        <begin position="1"/>
        <end position="36"/>
    </location>
</feature>
<dbReference type="InterPro" id="IPR050304">
    <property type="entry name" value="MT-severing_AAA_ATPase"/>
</dbReference>
<keyword evidence="4" id="KW-1185">Reference proteome</keyword>
<organism evidence="3 4">
    <name type="scientific">Artemisia annua</name>
    <name type="common">Sweet wormwood</name>
    <dbReference type="NCBI Taxonomy" id="35608"/>
    <lineage>
        <taxon>Eukaryota</taxon>
        <taxon>Viridiplantae</taxon>
        <taxon>Streptophyta</taxon>
        <taxon>Embryophyta</taxon>
        <taxon>Tracheophyta</taxon>
        <taxon>Spermatophyta</taxon>
        <taxon>Magnoliopsida</taxon>
        <taxon>eudicotyledons</taxon>
        <taxon>Gunneridae</taxon>
        <taxon>Pentapetalae</taxon>
        <taxon>asterids</taxon>
        <taxon>campanulids</taxon>
        <taxon>Asterales</taxon>
        <taxon>Asteraceae</taxon>
        <taxon>Asteroideae</taxon>
        <taxon>Anthemideae</taxon>
        <taxon>Artemisiinae</taxon>
        <taxon>Artemisia</taxon>
    </lineage>
</organism>
<feature type="region of interest" description="Disordered" evidence="2">
    <location>
        <begin position="49"/>
        <end position="112"/>
    </location>
</feature>
<dbReference type="OrthoDB" id="10254455at2759"/>
<dbReference type="PANTHER" id="PTHR23074:SF17">
    <property type="entry name" value="FIDGETIN-LIKE PROTEIN 1"/>
    <property type="match status" value="1"/>
</dbReference>
<gene>
    <name evidence="3" type="ORF">CTI12_AA291530</name>
</gene>
<dbReference type="EMBL" id="PKPP01003302">
    <property type="protein sequence ID" value="PWA70116.1"/>
    <property type="molecule type" value="Genomic_DNA"/>
</dbReference>
<dbReference type="STRING" id="35608.A0A2U1N9G1"/>
<feature type="compositionally biased region" description="Polar residues" evidence="2">
    <location>
        <begin position="26"/>
        <end position="36"/>
    </location>
</feature>
<accession>A0A2U1N9G1</accession>
<proteinExistence type="inferred from homology"/>
<dbReference type="PANTHER" id="PTHR23074">
    <property type="entry name" value="AAA DOMAIN-CONTAINING"/>
    <property type="match status" value="1"/>
</dbReference>
<dbReference type="AlphaFoldDB" id="A0A2U1N9G1"/>
<feature type="compositionally biased region" description="Pro residues" evidence="2">
    <location>
        <begin position="94"/>
        <end position="104"/>
    </location>
</feature>
<evidence type="ECO:0000256" key="2">
    <source>
        <dbReference type="SAM" id="MobiDB-lite"/>
    </source>
</evidence>
<dbReference type="Proteomes" id="UP000245207">
    <property type="component" value="Unassembled WGS sequence"/>
</dbReference>